<dbReference type="Proteomes" id="UP000270471">
    <property type="component" value="Unassembled WGS sequence"/>
</dbReference>
<dbReference type="EMBL" id="PENI01000041">
    <property type="protein sequence ID" value="RMB80508.1"/>
    <property type="molecule type" value="Genomic_DNA"/>
</dbReference>
<accession>A0A3M0HWL1</accession>
<name>A0A3M0HWL1_9ACTN</name>
<proteinExistence type="predicted"/>
<protein>
    <recommendedName>
        <fullName evidence="3">DUF2180 domain-containing protein</fullName>
    </recommendedName>
</protein>
<comment type="caution">
    <text evidence="1">The sequence shown here is derived from an EMBL/GenBank/DDBJ whole genome shotgun (WGS) entry which is preliminary data.</text>
</comment>
<evidence type="ECO:0000313" key="2">
    <source>
        <dbReference type="Proteomes" id="UP000270471"/>
    </source>
</evidence>
<evidence type="ECO:0000313" key="1">
    <source>
        <dbReference type="EMBL" id="RMB80508.1"/>
    </source>
</evidence>
<dbReference type="InterPro" id="IPR017211">
    <property type="entry name" value="UCP037465_Znf"/>
</dbReference>
<organism evidence="1 2">
    <name type="scientific">Streptomyces shenzhenensis</name>
    <dbReference type="NCBI Taxonomy" id="943815"/>
    <lineage>
        <taxon>Bacteria</taxon>
        <taxon>Bacillati</taxon>
        <taxon>Actinomycetota</taxon>
        <taxon>Actinomycetes</taxon>
        <taxon>Kitasatosporales</taxon>
        <taxon>Streptomycetaceae</taxon>
        <taxon>Streptomyces</taxon>
    </lineage>
</organism>
<keyword evidence="2" id="KW-1185">Reference proteome</keyword>
<dbReference type="Pfam" id="PF09947">
    <property type="entry name" value="DUF2180"/>
    <property type="match status" value="1"/>
</dbReference>
<gene>
    <name evidence="1" type="ORF">CTZ28_39600</name>
</gene>
<evidence type="ECO:0008006" key="3">
    <source>
        <dbReference type="Google" id="ProtNLM"/>
    </source>
</evidence>
<dbReference type="AlphaFoldDB" id="A0A3M0HWL1"/>
<reference evidence="1 2" key="1">
    <citation type="submission" date="2017-11" db="EMBL/GenBank/DDBJ databases">
        <title>Draft genome of actinobacteria isolated from guarana (Paullinia cupana (Mart.) Ducke.</title>
        <authorList>
            <person name="Siqueira K.A."/>
            <person name="Liotti R.G."/>
            <person name="Mendes T.A.O."/>
            <person name="Soares M.A."/>
        </authorList>
    </citation>
    <scope>NUCLEOTIDE SEQUENCE [LARGE SCALE GENOMIC DNA]</scope>
    <source>
        <strain evidence="1 2">193</strain>
    </source>
</reference>
<sequence>MNCYDCPDIIATPAVAVCVRCGAAVCREHAYQSRILVQDVNGSGRATHGEPLRHITCLACHKAEAS</sequence>